<sequence length="456" mass="48690">MNLTRNEASRASIEFTDGVSLEFQTAIEHALASVGATDHVVVADGHAGVDEKRAHDALLAGHSFVILHAKAGQLTKVLPGTGITVPEDAALFAVKRREIPGHPNRFHTTVTVVPHADAMSVTKGKAGKEGRAEQKKVSSPAAQIESIADTIAWHVAQPSQLDSGLYPPNKANFGVVTQNCSQSYDDLYIWDWTNGNGDSQTASVRTTQNYYIYYANGAGQPPYYVILLDQNGTAAPGSGGAQGLATYQDGVKAFGLGTTVLSSTILIGSLSLAQLSPGASTSSPVETTIDYPITVMADNGHGGTVSTPFTIYKDVYNPNDKWGVTQTGNQAANEAAWEYYENSAWDALTQTPDSFFYWSGQMYSGDFNSGSVVGFDAQCINGVNYETMALWTIPANPGNQGPLDCQLAFNQSILVEGFANPDATGNGHHQIEWWTCASSWSFDVWDLVTITGSKQG</sequence>
<evidence type="ECO:0000313" key="2">
    <source>
        <dbReference type="Proteomes" id="UP000056732"/>
    </source>
</evidence>
<organism evidence="1 2">
    <name type="scientific">Burkholderia ubonensis</name>
    <dbReference type="NCBI Taxonomy" id="101571"/>
    <lineage>
        <taxon>Bacteria</taxon>
        <taxon>Pseudomonadati</taxon>
        <taxon>Pseudomonadota</taxon>
        <taxon>Betaproteobacteria</taxon>
        <taxon>Burkholderiales</taxon>
        <taxon>Burkholderiaceae</taxon>
        <taxon>Burkholderia</taxon>
        <taxon>Burkholderia cepacia complex</taxon>
    </lineage>
</organism>
<gene>
    <name evidence="1" type="ORF">WK53_29995</name>
</gene>
<dbReference type="Proteomes" id="UP000056732">
    <property type="component" value="Unassembled WGS sequence"/>
</dbReference>
<accession>A0AAW3NCG1</accession>
<protein>
    <submittedName>
        <fullName evidence="1">Uncharacterized protein</fullName>
    </submittedName>
</protein>
<evidence type="ECO:0000313" key="1">
    <source>
        <dbReference type="EMBL" id="KVT57079.1"/>
    </source>
</evidence>
<dbReference type="AlphaFoldDB" id="A0AAW3NCG1"/>
<dbReference type="EMBL" id="LPDO01000049">
    <property type="protein sequence ID" value="KVT57079.1"/>
    <property type="molecule type" value="Genomic_DNA"/>
</dbReference>
<proteinExistence type="predicted"/>
<reference evidence="1 2" key="1">
    <citation type="submission" date="2015-11" db="EMBL/GenBank/DDBJ databases">
        <title>Expanding the genomic diversity of Burkholderia species for the development of highly accurate diagnostics.</title>
        <authorList>
            <person name="Sahl J."/>
            <person name="Keim P."/>
            <person name="Wagner D."/>
        </authorList>
    </citation>
    <scope>NUCLEOTIDE SEQUENCE [LARGE SCALE GENOMIC DNA]</scope>
    <source>
        <strain evidence="1 2">MSMB1137WGS</strain>
    </source>
</reference>
<dbReference type="RefSeq" id="WP_059927375.1">
    <property type="nucleotide sequence ID" value="NZ_LPDO01000049.1"/>
</dbReference>
<comment type="caution">
    <text evidence="1">The sequence shown here is derived from an EMBL/GenBank/DDBJ whole genome shotgun (WGS) entry which is preliminary data.</text>
</comment>
<name>A0AAW3NCG1_9BURK</name>